<evidence type="ECO:0000313" key="4">
    <source>
        <dbReference type="Proteomes" id="UP000316621"/>
    </source>
</evidence>
<feature type="compositionally biased region" description="Basic and acidic residues" evidence="1">
    <location>
        <begin position="52"/>
        <end position="62"/>
    </location>
</feature>
<evidence type="ECO:0000256" key="2">
    <source>
        <dbReference type="SAM" id="Phobius"/>
    </source>
</evidence>
<proteinExistence type="predicted"/>
<gene>
    <name evidence="3" type="ORF">C5167_023744</name>
</gene>
<evidence type="ECO:0000313" key="3">
    <source>
        <dbReference type="EMBL" id="RZC61997.1"/>
    </source>
</evidence>
<accession>A0A4Y7JMN8</accession>
<name>A0A4Y7JMN8_PAPSO</name>
<dbReference type="Proteomes" id="UP000316621">
    <property type="component" value="Chromosome 5"/>
</dbReference>
<feature type="transmembrane region" description="Helical" evidence="2">
    <location>
        <begin position="105"/>
        <end position="124"/>
    </location>
</feature>
<keyword evidence="2" id="KW-0472">Membrane</keyword>
<feature type="region of interest" description="Disordered" evidence="1">
    <location>
        <begin position="47"/>
        <end position="70"/>
    </location>
</feature>
<protein>
    <submittedName>
        <fullName evidence="3">Uncharacterized protein</fullName>
    </submittedName>
</protein>
<reference evidence="3 4" key="1">
    <citation type="journal article" date="2018" name="Science">
        <title>The opium poppy genome and morphinan production.</title>
        <authorList>
            <person name="Guo L."/>
            <person name="Winzer T."/>
            <person name="Yang X."/>
            <person name="Li Y."/>
            <person name="Ning Z."/>
            <person name="He Z."/>
            <person name="Teodor R."/>
            <person name="Lu Y."/>
            <person name="Bowser T.A."/>
            <person name="Graham I.A."/>
            <person name="Ye K."/>
        </authorList>
    </citation>
    <scope>NUCLEOTIDE SEQUENCE [LARGE SCALE GENOMIC DNA]</scope>
    <source>
        <strain evidence="4">cv. HN1</strain>
        <tissue evidence="3">Leaves</tissue>
    </source>
</reference>
<organism evidence="3 4">
    <name type="scientific">Papaver somniferum</name>
    <name type="common">Opium poppy</name>
    <dbReference type="NCBI Taxonomy" id="3469"/>
    <lineage>
        <taxon>Eukaryota</taxon>
        <taxon>Viridiplantae</taxon>
        <taxon>Streptophyta</taxon>
        <taxon>Embryophyta</taxon>
        <taxon>Tracheophyta</taxon>
        <taxon>Spermatophyta</taxon>
        <taxon>Magnoliopsida</taxon>
        <taxon>Ranunculales</taxon>
        <taxon>Papaveraceae</taxon>
        <taxon>Papaveroideae</taxon>
        <taxon>Papaver</taxon>
    </lineage>
</organism>
<keyword evidence="2" id="KW-0812">Transmembrane</keyword>
<dbReference type="AlphaFoldDB" id="A0A4Y7JMN8"/>
<dbReference type="Gramene" id="RZC61997">
    <property type="protein sequence ID" value="RZC61997"/>
    <property type="gene ID" value="C5167_023744"/>
</dbReference>
<dbReference type="EMBL" id="CM010719">
    <property type="protein sequence ID" value="RZC61997.1"/>
    <property type="molecule type" value="Genomic_DNA"/>
</dbReference>
<sequence length="135" mass="14960">MAAIQMSTIGFFTSPFHFHRSIFRLVGPIKVHPSRFFTNTKRLLAGRNSNVQRKEQEKEDLKNNNQDDDDDDLSYLLKLGVGSVGGAVVIKYGSVLLPEITRPNIVLSLAMIFTPVLVAVILLIKQSSSGTTEQT</sequence>
<keyword evidence="4" id="KW-1185">Reference proteome</keyword>
<dbReference type="OrthoDB" id="513929at2759"/>
<dbReference type="OMA" id="TRPNIME"/>
<dbReference type="STRING" id="3469.A0A4Y7JMN8"/>
<keyword evidence="2" id="KW-1133">Transmembrane helix</keyword>
<feature type="transmembrane region" description="Helical" evidence="2">
    <location>
        <begin position="75"/>
        <end position="93"/>
    </location>
</feature>
<dbReference type="PANTHER" id="PTHR37224">
    <property type="entry name" value="OS02G0804400 PROTEIN"/>
    <property type="match status" value="1"/>
</dbReference>
<evidence type="ECO:0000256" key="1">
    <source>
        <dbReference type="SAM" id="MobiDB-lite"/>
    </source>
</evidence>